<feature type="domain" description="GHMP kinase N-terminal" evidence="6">
    <location>
        <begin position="75"/>
        <end position="155"/>
    </location>
</feature>
<reference evidence="8" key="1">
    <citation type="journal article" date="2020" name="mSystems">
        <title>Genome- and Community-Level Interaction Insights into Carbon Utilization and Element Cycling Functions of Hydrothermarchaeota in Hydrothermal Sediment.</title>
        <authorList>
            <person name="Zhou Z."/>
            <person name="Liu Y."/>
            <person name="Xu W."/>
            <person name="Pan J."/>
            <person name="Luo Z.H."/>
            <person name="Li M."/>
        </authorList>
    </citation>
    <scope>NUCLEOTIDE SEQUENCE [LARGE SCALE GENOMIC DNA]</scope>
    <source>
        <strain evidence="8">SpSt-289</strain>
    </source>
</reference>
<comment type="caution">
    <text evidence="8">The sequence shown here is derived from an EMBL/GenBank/DDBJ whole genome shotgun (WGS) entry which is preliminary data.</text>
</comment>
<evidence type="ECO:0000256" key="3">
    <source>
        <dbReference type="ARBA" id="ARBA00022777"/>
    </source>
</evidence>
<dbReference type="InterPro" id="IPR006204">
    <property type="entry name" value="GHMP_kinase_N_dom"/>
</dbReference>
<keyword evidence="4" id="KW-0067">ATP-binding</keyword>
<keyword evidence="1" id="KW-0808">Transferase</keyword>
<dbReference type="PIRSF" id="PIRSF036406">
    <property type="entry name" value="Hept_kin"/>
    <property type="match status" value="1"/>
</dbReference>
<dbReference type="InterPro" id="IPR014606">
    <property type="entry name" value="Heptose_7-P_kinase"/>
</dbReference>
<dbReference type="PRINTS" id="PR00960">
    <property type="entry name" value="LMBPPROTEIN"/>
</dbReference>
<dbReference type="AlphaFoldDB" id="A0A7C1JLG3"/>
<gene>
    <name evidence="8" type="ORF">ENQ20_13715</name>
</gene>
<dbReference type="SUPFAM" id="SSF54211">
    <property type="entry name" value="Ribosomal protein S5 domain 2-like"/>
    <property type="match status" value="1"/>
</dbReference>
<evidence type="ECO:0000259" key="7">
    <source>
        <dbReference type="Pfam" id="PF08544"/>
    </source>
</evidence>
<protein>
    <submittedName>
        <fullName evidence="8">GHMP kinase</fullName>
    </submittedName>
</protein>
<dbReference type="InterPro" id="IPR020568">
    <property type="entry name" value="Ribosomal_Su5_D2-typ_SF"/>
</dbReference>
<dbReference type="GO" id="GO:0005524">
    <property type="term" value="F:ATP binding"/>
    <property type="evidence" value="ECO:0007669"/>
    <property type="project" value="UniProtKB-KW"/>
</dbReference>
<dbReference type="Pfam" id="PF08544">
    <property type="entry name" value="GHMP_kinases_C"/>
    <property type="match status" value="1"/>
</dbReference>
<dbReference type="Pfam" id="PF00288">
    <property type="entry name" value="GHMP_kinases_N"/>
    <property type="match status" value="1"/>
</dbReference>
<dbReference type="EMBL" id="DSMG01000139">
    <property type="protein sequence ID" value="HDX32526.1"/>
    <property type="molecule type" value="Genomic_DNA"/>
</dbReference>
<dbReference type="InterPro" id="IPR013750">
    <property type="entry name" value="GHMP_kinase_C_dom"/>
</dbReference>
<organism evidence="8">
    <name type="scientific">Caldilinea aerophila</name>
    <dbReference type="NCBI Taxonomy" id="133453"/>
    <lineage>
        <taxon>Bacteria</taxon>
        <taxon>Bacillati</taxon>
        <taxon>Chloroflexota</taxon>
        <taxon>Caldilineae</taxon>
        <taxon>Caldilineales</taxon>
        <taxon>Caldilineaceae</taxon>
        <taxon>Caldilinea</taxon>
    </lineage>
</organism>
<name>A0A7C1JLG3_9CHLR</name>
<proteinExistence type="inferred from homology"/>
<dbReference type="InterPro" id="IPR036554">
    <property type="entry name" value="GHMP_kinase_C_sf"/>
</dbReference>
<dbReference type="InterPro" id="IPR052203">
    <property type="entry name" value="GHMP_Kinase-Related"/>
</dbReference>
<dbReference type="SUPFAM" id="SSF55060">
    <property type="entry name" value="GHMP Kinase, C-terminal domain"/>
    <property type="match status" value="1"/>
</dbReference>
<dbReference type="GO" id="GO:0042352">
    <property type="term" value="P:GDP-L-fucose salvage"/>
    <property type="evidence" value="ECO:0007669"/>
    <property type="project" value="TreeGrafter"/>
</dbReference>
<dbReference type="PANTHER" id="PTHR32463:SF0">
    <property type="entry name" value="L-FUCOSE KINASE"/>
    <property type="match status" value="1"/>
</dbReference>
<evidence type="ECO:0000313" key="8">
    <source>
        <dbReference type="EMBL" id="HDX32526.1"/>
    </source>
</evidence>
<feature type="domain" description="GHMP kinase C-terminal" evidence="7">
    <location>
        <begin position="227"/>
        <end position="302"/>
    </location>
</feature>
<comment type="similarity">
    <text evidence="5">Belongs to the GHMP kinase family.</text>
</comment>
<keyword evidence="3 8" id="KW-0418">Kinase</keyword>
<dbReference type="PANTHER" id="PTHR32463">
    <property type="entry name" value="L-FUCOSE KINASE"/>
    <property type="match status" value="1"/>
</dbReference>
<dbReference type="Gene3D" id="3.30.230.120">
    <property type="match status" value="1"/>
</dbReference>
<sequence length="326" mass="36376">MIISQTPLRISFFGGGTDFPDFYAQEPGMVLSSAIDKYIFVVIKERFDDKIRVGYTRTELVDNIDELEHELVRESLRRTGITHGVEINTMGDIPSEGSGLGSSSTVTVGLLHAMYMYLGTPKDHAALAREACEIEINVLKKPIGVQDQYIAAFGGQRVLQFCPDGEVQVQSIAMQPGVARRLNQNLMLFYTNMTRKAESVLTEQRNNIEERRSVLREMKRMVLLGKAALEEGALDDFGLLLHEAWLLKKQLASKVSNSAIDEIYDTALRAGALGGKITGAGGGGFLLLYCPREKQDSVRNALHHLRELPFHLERDGTKIIFNYRRG</sequence>
<evidence type="ECO:0000256" key="4">
    <source>
        <dbReference type="ARBA" id="ARBA00022840"/>
    </source>
</evidence>
<dbReference type="InterPro" id="IPR001174">
    <property type="entry name" value="HddA/FKP"/>
</dbReference>
<keyword evidence="2" id="KW-0547">Nucleotide-binding</keyword>
<accession>A0A7C1JLG3</accession>
<evidence type="ECO:0000256" key="1">
    <source>
        <dbReference type="ARBA" id="ARBA00022679"/>
    </source>
</evidence>
<dbReference type="GO" id="GO:0050201">
    <property type="term" value="F:fucokinase activity"/>
    <property type="evidence" value="ECO:0007669"/>
    <property type="project" value="TreeGrafter"/>
</dbReference>
<evidence type="ECO:0000256" key="2">
    <source>
        <dbReference type="ARBA" id="ARBA00022741"/>
    </source>
</evidence>
<evidence type="ECO:0000259" key="6">
    <source>
        <dbReference type="Pfam" id="PF00288"/>
    </source>
</evidence>
<evidence type="ECO:0000256" key="5">
    <source>
        <dbReference type="ARBA" id="ARBA00038121"/>
    </source>
</evidence>